<name>A0ABQ3NSF5_STRVG</name>
<accession>A0ABQ3NSF5</accession>
<evidence type="ECO:0000256" key="1">
    <source>
        <dbReference type="SAM" id="MobiDB-lite"/>
    </source>
</evidence>
<gene>
    <name evidence="2" type="ORF">Scinn_51750</name>
</gene>
<comment type="caution">
    <text evidence="2">The sequence shown here is derived from an EMBL/GenBank/DDBJ whole genome shotgun (WGS) entry which is preliminary data.</text>
</comment>
<feature type="compositionally biased region" description="Acidic residues" evidence="1">
    <location>
        <begin position="39"/>
        <end position="57"/>
    </location>
</feature>
<organism evidence="2 3">
    <name type="scientific">Streptomyces virginiae</name>
    <name type="common">Streptomyces cinnamonensis</name>
    <dbReference type="NCBI Taxonomy" id="1961"/>
    <lineage>
        <taxon>Bacteria</taxon>
        <taxon>Bacillati</taxon>
        <taxon>Actinomycetota</taxon>
        <taxon>Actinomycetes</taxon>
        <taxon>Kitasatosporales</taxon>
        <taxon>Streptomycetaceae</taxon>
        <taxon>Streptomyces</taxon>
    </lineage>
</organism>
<sequence length="149" mass="16271">MHGQRAGRPTGNGPSDARVEAASAAPCQLPPPHPPPPHDEDEPQEEDDPHEDDEPQPDEPPFPAHQLLFPRRVRRGREPCPASFRTSRLMRKTNNAQIPSTTKTNSMSAPLSRPGPPGERDPRVPREGGIPTARTAQSTLEQVQRLPAG</sequence>
<proteinExistence type="predicted"/>
<reference evidence="3" key="1">
    <citation type="submission" date="2020-09" db="EMBL/GenBank/DDBJ databases">
        <title>Whole genome shotgun sequence of Streptomyces cinnamonensis NBRC 15873.</title>
        <authorList>
            <person name="Komaki H."/>
            <person name="Tamura T."/>
        </authorList>
    </citation>
    <scope>NUCLEOTIDE SEQUENCE [LARGE SCALE GENOMIC DNA]</scope>
    <source>
        <strain evidence="3">NBRC 15873</strain>
    </source>
</reference>
<dbReference type="EMBL" id="BNDV01000012">
    <property type="protein sequence ID" value="GHI15712.1"/>
    <property type="molecule type" value="Genomic_DNA"/>
</dbReference>
<evidence type="ECO:0000313" key="3">
    <source>
        <dbReference type="Proteomes" id="UP000660554"/>
    </source>
</evidence>
<feature type="region of interest" description="Disordered" evidence="1">
    <location>
        <begin position="1"/>
        <end position="149"/>
    </location>
</feature>
<evidence type="ECO:0000313" key="2">
    <source>
        <dbReference type="EMBL" id="GHI15712.1"/>
    </source>
</evidence>
<protein>
    <submittedName>
        <fullName evidence="2">Uncharacterized protein</fullName>
    </submittedName>
</protein>
<feature type="compositionally biased region" description="Polar residues" evidence="1">
    <location>
        <begin position="92"/>
        <end position="109"/>
    </location>
</feature>
<keyword evidence="3" id="KW-1185">Reference proteome</keyword>
<dbReference type="Proteomes" id="UP000660554">
    <property type="component" value="Unassembled WGS sequence"/>
</dbReference>